<evidence type="ECO:0000256" key="1">
    <source>
        <dbReference type="SAM" id="SignalP"/>
    </source>
</evidence>
<organism evidence="3 4">
    <name type="scientific">Alkalilimnicola ehrlichii</name>
    <dbReference type="NCBI Taxonomy" id="351052"/>
    <lineage>
        <taxon>Bacteria</taxon>
        <taxon>Pseudomonadati</taxon>
        <taxon>Pseudomonadota</taxon>
        <taxon>Gammaproteobacteria</taxon>
        <taxon>Chromatiales</taxon>
        <taxon>Ectothiorhodospiraceae</taxon>
        <taxon>Alkalilimnicola</taxon>
    </lineage>
</organism>
<dbReference type="Pfam" id="PF03724">
    <property type="entry name" value="META"/>
    <property type="match status" value="1"/>
</dbReference>
<dbReference type="InterPro" id="IPR053147">
    <property type="entry name" value="Hsp_HslJ-like"/>
</dbReference>
<dbReference type="EMBL" id="NFZW01000037">
    <property type="protein sequence ID" value="RFA31934.1"/>
    <property type="molecule type" value="Genomic_DNA"/>
</dbReference>
<feature type="signal peptide" evidence="1">
    <location>
        <begin position="1"/>
        <end position="20"/>
    </location>
</feature>
<protein>
    <recommendedName>
        <fullName evidence="2">DUF306 domain-containing protein</fullName>
    </recommendedName>
</protein>
<name>A0A3E0WG53_9GAMM</name>
<evidence type="ECO:0000259" key="2">
    <source>
        <dbReference type="Pfam" id="PF03724"/>
    </source>
</evidence>
<dbReference type="RefSeq" id="WP_116302191.1">
    <property type="nucleotide sequence ID" value="NZ_NFZV01000008.1"/>
</dbReference>
<evidence type="ECO:0000313" key="3">
    <source>
        <dbReference type="EMBL" id="RFA31934.1"/>
    </source>
</evidence>
<sequence>MKRLLVLSMAAGLGLLSACASVGEQASGLLDLDGTAWTVSRIEQKDSATERAATMMFEADRLGGHTGCNHYTAPVEIDGASLAIGMAAATKMACLGPIMEQEQQFFRALEAVDSYRVEGGELLLVDADGQERLRLIEK</sequence>
<evidence type="ECO:0000313" key="4">
    <source>
        <dbReference type="Proteomes" id="UP000256763"/>
    </source>
</evidence>
<accession>A0A3E0WG53</accession>
<dbReference type="PANTHER" id="PTHR35535">
    <property type="entry name" value="HEAT SHOCK PROTEIN HSLJ"/>
    <property type="match status" value="1"/>
</dbReference>
<dbReference type="AlphaFoldDB" id="A0A3E0WG53"/>
<feature type="domain" description="DUF306" evidence="2">
    <location>
        <begin position="31"/>
        <end position="135"/>
    </location>
</feature>
<keyword evidence="4" id="KW-1185">Reference proteome</keyword>
<dbReference type="PROSITE" id="PS51257">
    <property type="entry name" value="PROKAR_LIPOPROTEIN"/>
    <property type="match status" value="1"/>
</dbReference>
<feature type="chain" id="PRO_5017783229" description="DUF306 domain-containing protein" evidence="1">
    <location>
        <begin position="21"/>
        <end position="138"/>
    </location>
</feature>
<dbReference type="InterPro" id="IPR005184">
    <property type="entry name" value="DUF306_Meta_HslJ"/>
</dbReference>
<reference evidence="4" key="1">
    <citation type="submission" date="2017-05" db="EMBL/GenBank/DDBJ databases">
        <authorList>
            <person name="Sharma S."/>
            <person name="Sidhu C."/>
            <person name="Pinnaka A.K."/>
        </authorList>
    </citation>
    <scope>NUCLEOTIDE SEQUENCE [LARGE SCALE GENOMIC DNA]</scope>
    <source>
        <strain evidence="4">AK93</strain>
    </source>
</reference>
<comment type="caution">
    <text evidence="3">The sequence shown here is derived from an EMBL/GenBank/DDBJ whole genome shotgun (WGS) entry which is preliminary data.</text>
</comment>
<keyword evidence="1" id="KW-0732">Signal</keyword>
<gene>
    <name evidence="3" type="ORF">CAL65_21020</name>
</gene>
<proteinExistence type="predicted"/>
<dbReference type="OrthoDB" id="5348860at2"/>
<dbReference type="Gene3D" id="2.40.128.270">
    <property type="match status" value="1"/>
</dbReference>
<dbReference type="Proteomes" id="UP000256763">
    <property type="component" value="Unassembled WGS sequence"/>
</dbReference>
<dbReference type="PANTHER" id="PTHR35535:SF2">
    <property type="entry name" value="DUF306 DOMAIN-CONTAINING PROTEIN"/>
    <property type="match status" value="1"/>
</dbReference>
<dbReference type="InterPro" id="IPR038670">
    <property type="entry name" value="HslJ-like_sf"/>
</dbReference>